<evidence type="ECO:0000256" key="1">
    <source>
        <dbReference type="SAM" id="MobiDB-lite"/>
    </source>
</evidence>
<dbReference type="InterPro" id="IPR010090">
    <property type="entry name" value="Phage_tape_meas"/>
</dbReference>
<comment type="caution">
    <text evidence="3">The sequence shown here is derived from an EMBL/GenBank/DDBJ whole genome shotgun (WGS) entry which is preliminary data.</text>
</comment>
<organism evidence="3 4">
    <name type="scientific">Pseudomonas fildesensis</name>
    <dbReference type="NCBI Taxonomy" id="1674920"/>
    <lineage>
        <taxon>Bacteria</taxon>
        <taxon>Pseudomonadati</taxon>
        <taxon>Pseudomonadota</taxon>
        <taxon>Gammaproteobacteria</taxon>
        <taxon>Pseudomonadales</taxon>
        <taxon>Pseudomonadaceae</taxon>
        <taxon>Pseudomonas</taxon>
    </lineage>
</organism>
<feature type="domain" description="Phage tail tape measure protein" evidence="2">
    <location>
        <begin position="174"/>
        <end position="374"/>
    </location>
</feature>
<feature type="region of interest" description="Disordered" evidence="1">
    <location>
        <begin position="558"/>
        <end position="580"/>
    </location>
</feature>
<gene>
    <name evidence="3" type="ORF">ACR52_21290</name>
</gene>
<evidence type="ECO:0000259" key="2">
    <source>
        <dbReference type="Pfam" id="PF10145"/>
    </source>
</evidence>
<evidence type="ECO:0000313" key="3">
    <source>
        <dbReference type="EMBL" id="KMT53580.1"/>
    </source>
</evidence>
<accession>A0A0J8FTK2</accession>
<dbReference type="RefSeq" id="WP_048729117.1">
    <property type="nucleotide sequence ID" value="NZ_LFMW01000014.1"/>
</dbReference>
<dbReference type="EMBL" id="LFMW01000014">
    <property type="protein sequence ID" value="KMT53580.1"/>
    <property type="molecule type" value="Genomic_DNA"/>
</dbReference>
<dbReference type="AlphaFoldDB" id="A0A0J8FTK2"/>
<keyword evidence="4" id="KW-1185">Reference proteome</keyword>
<name>A0A0J8FTK2_9PSED</name>
<dbReference type="STRING" id="1674920.ACR52_21290"/>
<protein>
    <submittedName>
        <fullName evidence="3">Tail tape measure protein</fullName>
    </submittedName>
</protein>
<dbReference type="PATRIC" id="fig|1674920.3.peg.2665"/>
<dbReference type="OrthoDB" id="8019720at2"/>
<feature type="compositionally biased region" description="Basic residues" evidence="1">
    <location>
        <begin position="566"/>
        <end position="578"/>
    </location>
</feature>
<dbReference type="Pfam" id="PF10145">
    <property type="entry name" value="PhageMin_Tail"/>
    <property type="match status" value="1"/>
</dbReference>
<dbReference type="PANTHER" id="PTHR21525">
    <property type="entry name" value="MOTILE SPERM PROTEIN"/>
    <property type="match status" value="1"/>
</dbReference>
<dbReference type="PANTHER" id="PTHR21525:SF9">
    <property type="entry name" value="CHANNEL_COLICIN DOMAIN-CONTAINING PROTEIN"/>
    <property type="match status" value="1"/>
</dbReference>
<reference evidence="3 4" key="1">
    <citation type="submission" date="2015-06" db="EMBL/GenBank/DDBJ databases">
        <title>Draft genome sequence of an Antarctic Pseudomonas sp. strain KG01 with full potential for biotechnological applications.</title>
        <authorList>
            <person name="Pavlov M.S."/>
            <person name="Lira F."/>
            <person name="Martinez J.L."/>
            <person name="Marshall S.H."/>
        </authorList>
    </citation>
    <scope>NUCLEOTIDE SEQUENCE [LARGE SCALE GENOMIC DNA]</scope>
    <source>
        <strain evidence="3 4">KG01</strain>
    </source>
</reference>
<evidence type="ECO:0000313" key="4">
    <source>
        <dbReference type="Proteomes" id="UP000037551"/>
    </source>
</evidence>
<dbReference type="Proteomes" id="UP000037551">
    <property type="component" value="Unassembled WGS sequence"/>
</dbReference>
<sequence length="843" mass="86256">MANNLALGLVIGGVVSSTVGAAFKDVEGRIKKLGETGTKARVLQSTIGDTIRLRDEWKKAHDTGSASADGLLRKLEGNLKTLKEQGIEVGKLRKEYQALGQVARGAELKALGHTQIQQGKEGMKNSLGKAAALTASLAIPTKVSGDYQAQIRQMSLWAHTAGTGDEAELAASISKVAAEKGMSQQLLAQSVGALIEKGVDWDVAAGYAGQIADLIDGQGMEPETIATLINSFKEAGVKQGDMAAMLGQVAAAGDIGAFGPKEMAKYLPAMLGNIKRLGMEGPEAVRFLGASLQSQFSQTQDAAAAATNMNNLLNAVISNTSQERFAKEGYDLAGSINAATKSGKSANPVDAFIMLSEQLIRKQDPAKAKKIEALKAKIKGSVDGSAEEAQAMIALTEAAGLANIVSDQSASAGLLAQIKYGDKIKADMATIEKTDGKAKIEADAAKERETSNRKWATATAGIESSMTSIGDALRPLTDLAADGLAKLAYGLGELAVKFPPVISGATVLAAGIVALGTAASAYKMGKGMLNVARGSLMGNPNIPQKVIVTNMPVGGLDGGGLDGQGKKGRRGKGRRGRGGRGAIASVASAAPVEAVASRFAPKAMMGKGLGFAKVGAPMALIEAGLIAADTYQNAETRDEKAEGYGNAAGTLAGTLAGAAAGAAIGSVVPVIGTVVGGLIGGFLGSWGGGELGSVVGKAAFGGPDAPAERLVLPVQPSPLRLPPPGAAPMPRLAQMAPPLSAGPLMLRAPAAPGPALGDVSRSLASAPTAAFAPAVLSAGVAAKPEPPRIDQQWQFSPTVGVTVQGDVKDPRQLAQEMMPHMRQLFEEFSREQARRNLFDAPHV</sequence>
<proteinExistence type="predicted"/>